<dbReference type="AlphaFoldDB" id="A0RVV6"/>
<dbReference type="Proteomes" id="UP000000758">
    <property type="component" value="Chromosome"/>
</dbReference>
<dbReference type="STRING" id="414004.CENSYa_0840"/>
<dbReference type="EnsemblBacteria" id="ABK77473">
    <property type="protein sequence ID" value="ABK77473"/>
    <property type="gene ID" value="CENSYa_0840"/>
</dbReference>
<organism evidence="1 2">
    <name type="scientific">Cenarchaeum symbiosum (strain A)</name>
    <dbReference type="NCBI Taxonomy" id="414004"/>
    <lineage>
        <taxon>Archaea</taxon>
        <taxon>Nitrososphaerota</taxon>
        <taxon>Candidatus Cenarchaeales</taxon>
        <taxon>Candidatus Cenarchaeaceae</taxon>
        <taxon>Candidatus Cenarchaeum</taxon>
    </lineage>
</organism>
<name>A0RVV6_CENSY</name>
<protein>
    <submittedName>
        <fullName evidence="1">Uncharacterized protein</fullName>
    </submittedName>
</protein>
<accession>A0RVV6</accession>
<evidence type="ECO:0000313" key="2">
    <source>
        <dbReference type="Proteomes" id="UP000000758"/>
    </source>
</evidence>
<dbReference type="EMBL" id="DP000238">
    <property type="protein sequence ID" value="ABK77473.1"/>
    <property type="molecule type" value="Genomic_DNA"/>
</dbReference>
<gene>
    <name evidence="1" type="ordered locus">CENSYa_0840</name>
</gene>
<evidence type="ECO:0000313" key="1">
    <source>
        <dbReference type="EMBL" id="ABK77473.1"/>
    </source>
</evidence>
<dbReference type="KEGG" id="csy:CENSYa_0840"/>
<keyword evidence="2" id="KW-1185">Reference proteome</keyword>
<sequence length="87" mass="10963">MDQCKIVVRPIPKGEEERIRMMQDIVHSGIKKMHRVRFRFYEEEFTDHLKDIMFDLKDLYTMERELKKMRKMLNIMEFERQERLRIK</sequence>
<reference evidence="1 2" key="1">
    <citation type="journal article" date="2006" name="Proc. Natl. Acad. Sci. U.S.A.">
        <title>Genomic analysis of the uncultivated marine crenarchaeote Cenarchaeum symbiosum.</title>
        <authorList>
            <person name="Hallam S.J."/>
            <person name="Konstantinidis K.T."/>
            <person name="Putnam N."/>
            <person name="Schleper C."/>
            <person name="Watanabe Y."/>
            <person name="Sugahara J."/>
            <person name="Preston C."/>
            <person name="de la Torre J."/>
            <person name="Richardson P.M."/>
            <person name="DeLong E.F."/>
        </authorList>
    </citation>
    <scope>NUCLEOTIDE SEQUENCE [LARGE SCALE GENOMIC DNA]</scope>
    <source>
        <strain evidence="2">A</strain>
    </source>
</reference>
<dbReference type="HOGENOM" id="CLU_182707_0_0_2"/>
<proteinExistence type="predicted"/>